<dbReference type="HAMAP" id="MF_00386">
    <property type="entry name" value="UPF0161_YidD"/>
    <property type="match status" value="1"/>
</dbReference>
<keyword evidence="1" id="KW-1003">Cell membrane</keyword>
<proteinExistence type="inferred from homology"/>
<dbReference type="Pfam" id="PF01809">
    <property type="entry name" value="YidD"/>
    <property type="match status" value="1"/>
</dbReference>
<dbReference type="Proteomes" id="UP000198666">
    <property type="component" value="Unassembled WGS sequence"/>
</dbReference>
<dbReference type="InterPro" id="IPR002696">
    <property type="entry name" value="Membr_insert_effic_factor_YidD"/>
</dbReference>
<evidence type="ECO:0000313" key="2">
    <source>
        <dbReference type="EMBL" id="SDC59120.1"/>
    </source>
</evidence>
<accession>A0A1G6MU85</accession>
<organism evidence="2 3">
    <name type="scientific">Terribacillus halophilus</name>
    <dbReference type="NCBI Taxonomy" id="361279"/>
    <lineage>
        <taxon>Bacteria</taxon>
        <taxon>Bacillati</taxon>
        <taxon>Bacillota</taxon>
        <taxon>Bacilli</taxon>
        <taxon>Bacillales</taxon>
        <taxon>Bacillaceae</taxon>
        <taxon>Terribacillus</taxon>
    </lineage>
</organism>
<dbReference type="PANTHER" id="PTHR33383">
    <property type="entry name" value="MEMBRANE PROTEIN INSERTION EFFICIENCY FACTOR-RELATED"/>
    <property type="match status" value="1"/>
</dbReference>
<dbReference type="PANTHER" id="PTHR33383:SF1">
    <property type="entry name" value="MEMBRANE PROTEIN INSERTION EFFICIENCY FACTOR-RELATED"/>
    <property type="match status" value="1"/>
</dbReference>
<dbReference type="EMBL" id="FMZB01000003">
    <property type="protein sequence ID" value="SDC59120.1"/>
    <property type="molecule type" value="Genomic_DNA"/>
</dbReference>
<comment type="function">
    <text evidence="1">Could be involved in insertion of integral membrane proteins into the membrane.</text>
</comment>
<reference evidence="3" key="1">
    <citation type="submission" date="2016-10" db="EMBL/GenBank/DDBJ databases">
        <authorList>
            <person name="Varghese N."/>
            <person name="Submissions S."/>
        </authorList>
    </citation>
    <scope>NUCLEOTIDE SEQUENCE [LARGE SCALE GENOMIC DNA]</scope>
    <source>
        <strain evidence="3">DSM 21620</strain>
    </source>
</reference>
<gene>
    <name evidence="2" type="ORF">SAMN05421663_10372</name>
</gene>
<protein>
    <recommendedName>
        <fullName evidence="1">Putative membrane protein insertion efficiency factor</fullName>
    </recommendedName>
</protein>
<dbReference type="GO" id="GO:0005886">
    <property type="term" value="C:plasma membrane"/>
    <property type="evidence" value="ECO:0007669"/>
    <property type="project" value="UniProtKB-SubCell"/>
</dbReference>
<dbReference type="RefSeq" id="WP_093726486.1">
    <property type="nucleotide sequence ID" value="NZ_FMZB01000003.1"/>
</dbReference>
<dbReference type="OrthoDB" id="9801753at2"/>
<comment type="similarity">
    <text evidence="1">Belongs to the UPF0161 family.</text>
</comment>
<comment type="subcellular location">
    <subcellularLocation>
        <location evidence="1">Cell membrane</location>
        <topology evidence="1">Peripheral membrane protein</topology>
        <orientation evidence="1">Cytoplasmic side</orientation>
    </subcellularLocation>
</comment>
<dbReference type="NCBIfam" id="TIGR00278">
    <property type="entry name" value="membrane protein insertion efficiency factor YidD"/>
    <property type="match status" value="1"/>
</dbReference>
<evidence type="ECO:0000313" key="3">
    <source>
        <dbReference type="Proteomes" id="UP000198666"/>
    </source>
</evidence>
<sequence length="82" mass="9633">MDKVFLALIRFYRRFISPLTPPSCRFYPTCSQYGLEAIKRYGAWKGGWLTIKRISKCHPFHRGGFDPVPGTTCEHHHHEKKQ</sequence>
<dbReference type="AlphaFoldDB" id="A0A1G6MU85"/>
<dbReference type="SMART" id="SM01234">
    <property type="entry name" value="Haemolytic"/>
    <property type="match status" value="1"/>
</dbReference>
<keyword evidence="1" id="KW-0472">Membrane</keyword>
<evidence type="ECO:0000256" key="1">
    <source>
        <dbReference type="HAMAP-Rule" id="MF_00386"/>
    </source>
</evidence>
<keyword evidence="3" id="KW-1185">Reference proteome</keyword>
<dbReference type="STRING" id="361279.SAMN05421663_10372"/>
<name>A0A1G6MU85_9BACI</name>